<organism evidence="1">
    <name type="scientific">viral metagenome</name>
    <dbReference type="NCBI Taxonomy" id="1070528"/>
    <lineage>
        <taxon>unclassified sequences</taxon>
        <taxon>metagenomes</taxon>
        <taxon>organismal metagenomes</taxon>
    </lineage>
</organism>
<proteinExistence type="predicted"/>
<accession>A0A6C0C907</accession>
<protein>
    <submittedName>
        <fullName evidence="1">Uncharacterized protein</fullName>
    </submittedName>
</protein>
<name>A0A6C0C907_9ZZZZ</name>
<evidence type="ECO:0000313" key="1">
    <source>
        <dbReference type="EMBL" id="QHS99973.1"/>
    </source>
</evidence>
<reference evidence="1" key="1">
    <citation type="journal article" date="2020" name="Nature">
        <title>Giant virus diversity and host interactions through global metagenomics.</title>
        <authorList>
            <person name="Schulz F."/>
            <person name="Roux S."/>
            <person name="Paez-Espino D."/>
            <person name="Jungbluth S."/>
            <person name="Walsh D.A."/>
            <person name="Denef V.J."/>
            <person name="McMahon K.D."/>
            <person name="Konstantinidis K.T."/>
            <person name="Eloe-Fadrosh E.A."/>
            <person name="Kyrpides N.C."/>
            <person name="Woyke T."/>
        </authorList>
    </citation>
    <scope>NUCLEOTIDE SEQUENCE</scope>
    <source>
        <strain evidence="1">GVMAG-M-3300020192-26</strain>
    </source>
</reference>
<dbReference type="AlphaFoldDB" id="A0A6C0C907"/>
<sequence>MQECLEINGLTGALFGAKLTNQILFDILSFCNSDNSKQIKSVLPQGWWTIPHASFLKKIEHLDDEAFVKHIAKTKEILISIIYRNFVYSRFVKYKQINCKALFAVDENSLRKMIEAITLGIITYQLYTDGVIFYEPKIISMCICIYIADLYPKKSRQRTILERLFKKYNEKQYVDVKLSDFEKDIIFVDECDMDLTSFPRGTLLKYNMDTYRCFGKHTTYINKTLKIIINYLTTTDMICLYQHLPEINKKIYIWWIVRESISLPKEIVSIIVSNIVESDAN</sequence>
<dbReference type="EMBL" id="MN739352">
    <property type="protein sequence ID" value="QHS99973.1"/>
    <property type="molecule type" value="Genomic_DNA"/>
</dbReference>